<gene>
    <name evidence="8" type="ORF">A1O7_00043</name>
</gene>
<dbReference type="PANTHER" id="PTHR45649:SF9">
    <property type="entry name" value="AMINO-ACID PERMEASE 2"/>
    <property type="match status" value="1"/>
</dbReference>
<comment type="caution">
    <text evidence="8">The sequence shown here is derived from an EMBL/GenBank/DDBJ whole genome shotgun (WGS) entry which is preliminary data.</text>
</comment>
<feature type="transmembrane region" description="Helical" evidence="7">
    <location>
        <begin position="423"/>
        <end position="445"/>
    </location>
</feature>
<keyword evidence="9" id="KW-1185">Reference proteome</keyword>
<keyword evidence="2" id="KW-0813">Transport</keyword>
<reference evidence="8 9" key="1">
    <citation type="submission" date="2013-03" db="EMBL/GenBank/DDBJ databases">
        <title>The Genome Sequence of Cladophialophora yegresii CBS 114405.</title>
        <authorList>
            <consortium name="The Broad Institute Genomics Platform"/>
            <person name="Cuomo C."/>
            <person name="de Hoog S."/>
            <person name="Gorbushina A."/>
            <person name="Walker B."/>
            <person name="Young S.K."/>
            <person name="Zeng Q."/>
            <person name="Gargeya S."/>
            <person name="Fitzgerald M."/>
            <person name="Haas B."/>
            <person name="Abouelleil A."/>
            <person name="Allen A.W."/>
            <person name="Alvarado L."/>
            <person name="Arachchi H.M."/>
            <person name="Berlin A.M."/>
            <person name="Chapman S.B."/>
            <person name="Gainer-Dewar J."/>
            <person name="Goldberg J."/>
            <person name="Griggs A."/>
            <person name="Gujja S."/>
            <person name="Hansen M."/>
            <person name="Howarth C."/>
            <person name="Imamovic A."/>
            <person name="Ireland A."/>
            <person name="Larimer J."/>
            <person name="McCowan C."/>
            <person name="Murphy C."/>
            <person name="Pearson M."/>
            <person name="Poon T.W."/>
            <person name="Priest M."/>
            <person name="Roberts A."/>
            <person name="Saif S."/>
            <person name="Shea T."/>
            <person name="Sisk P."/>
            <person name="Sykes S."/>
            <person name="Wortman J."/>
            <person name="Nusbaum C."/>
            <person name="Birren B."/>
        </authorList>
    </citation>
    <scope>NUCLEOTIDE SEQUENCE [LARGE SCALE GENOMIC DNA]</scope>
    <source>
        <strain evidence="8 9">CBS 114405</strain>
    </source>
</reference>
<feature type="region of interest" description="Disordered" evidence="6">
    <location>
        <begin position="533"/>
        <end position="563"/>
    </location>
</feature>
<protein>
    <recommendedName>
        <fullName evidence="10">Amino acid permease</fullName>
    </recommendedName>
</protein>
<dbReference type="RefSeq" id="XP_007752275.1">
    <property type="nucleotide sequence ID" value="XM_007754085.1"/>
</dbReference>
<keyword evidence="3 7" id="KW-0812">Transmembrane</keyword>
<dbReference type="Gene3D" id="1.20.1740.10">
    <property type="entry name" value="Amino acid/polyamine transporter I"/>
    <property type="match status" value="1"/>
</dbReference>
<feature type="transmembrane region" description="Helical" evidence="7">
    <location>
        <begin position="466"/>
        <end position="485"/>
    </location>
</feature>
<dbReference type="OrthoDB" id="10054429at2759"/>
<dbReference type="EMBL" id="AMGW01000001">
    <property type="protein sequence ID" value="EXJ63708.1"/>
    <property type="molecule type" value="Genomic_DNA"/>
</dbReference>
<name>W9W6V6_9EURO</name>
<dbReference type="HOGENOM" id="CLU_004495_0_1_1"/>
<feature type="transmembrane region" description="Helical" evidence="7">
    <location>
        <begin position="191"/>
        <end position="212"/>
    </location>
</feature>
<dbReference type="PIRSF" id="PIRSF006060">
    <property type="entry name" value="AA_transporter"/>
    <property type="match status" value="1"/>
</dbReference>
<sequence>MANKEITTGPIDPAELRRHSVGTVEIQDAKGRRRTVQLDELNAADRALAEQFGYKPVFKREFGYLSTFSFAVSISGLFATTATTFVYPLEAGGSASVVWCWLISGAGCMCIALSVAELVSAYPTCGGLYYTVSRLAPKEWVPSISWITGWINLLGQVAGIASSEYGSAQLLLAAVSIGRDFNWFPTTNQTVGVMAALTVLNGLVNSLSTYWMEKMTKTYVIYHFGVLFACAIALLVVTDNKHDASYVFTHVEGNAGWTPIGWSFLFGFLSVSWTMTDYDATAHITEEINEPEIKAPWAISMAMLCTYVLGWLFNIVLCFCMGDAAEILASPIYQPVAQIFYNSLGKGASIYFTVSAFLILQFVCWTATQALARTVFAFSRDKLIPFSKVWVIINRWTGTPLYAVWISIFWCIAINLIALGSYIAIAGVFNVCAIALDWSYIIPIVCKLVWKKFEPGPWHLGKFSSIVNVWACIWTTFVTIIFILPTIRPVTANNMNYAIVFLIFILVCAIVYWYISGKKFYTGPVVEAEIADEDMDSSTSGAEQDKKEGGLRDRTPNATHSLA</sequence>
<keyword evidence="4 7" id="KW-1133">Transmembrane helix</keyword>
<organism evidence="8 9">
    <name type="scientific">Cladophialophora yegresii CBS 114405</name>
    <dbReference type="NCBI Taxonomy" id="1182544"/>
    <lineage>
        <taxon>Eukaryota</taxon>
        <taxon>Fungi</taxon>
        <taxon>Dikarya</taxon>
        <taxon>Ascomycota</taxon>
        <taxon>Pezizomycotina</taxon>
        <taxon>Eurotiomycetes</taxon>
        <taxon>Chaetothyriomycetidae</taxon>
        <taxon>Chaetothyriales</taxon>
        <taxon>Herpotrichiellaceae</taxon>
        <taxon>Cladophialophora</taxon>
    </lineage>
</organism>
<dbReference type="GO" id="GO:0016020">
    <property type="term" value="C:membrane"/>
    <property type="evidence" value="ECO:0007669"/>
    <property type="project" value="UniProtKB-SubCell"/>
</dbReference>
<dbReference type="VEuPathDB" id="FungiDB:A1O7_00043"/>
<dbReference type="GeneID" id="19174660"/>
<feature type="transmembrane region" description="Helical" evidence="7">
    <location>
        <begin position="497"/>
        <end position="515"/>
    </location>
</feature>
<feature type="transmembrane region" description="Helical" evidence="7">
    <location>
        <begin position="62"/>
        <end position="87"/>
    </location>
</feature>
<dbReference type="Proteomes" id="UP000019473">
    <property type="component" value="Unassembled WGS sequence"/>
</dbReference>
<comment type="subcellular location">
    <subcellularLocation>
        <location evidence="1">Membrane</location>
        <topology evidence="1">Multi-pass membrane protein</topology>
    </subcellularLocation>
</comment>
<evidence type="ECO:0000256" key="6">
    <source>
        <dbReference type="SAM" id="MobiDB-lite"/>
    </source>
</evidence>
<feature type="transmembrane region" description="Helical" evidence="7">
    <location>
        <begin position="99"/>
        <end position="122"/>
    </location>
</feature>
<evidence type="ECO:0000256" key="4">
    <source>
        <dbReference type="ARBA" id="ARBA00022989"/>
    </source>
</evidence>
<evidence type="ECO:0000313" key="9">
    <source>
        <dbReference type="Proteomes" id="UP000019473"/>
    </source>
</evidence>
<evidence type="ECO:0000256" key="5">
    <source>
        <dbReference type="ARBA" id="ARBA00023136"/>
    </source>
</evidence>
<keyword evidence="5 7" id="KW-0472">Membrane</keyword>
<accession>W9W6V6</accession>
<evidence type="ECO:0000256" key="7">
    <source>
        <dbReference type="SAM" id="Phobius"/>
    </source>
</evidence>
<feature type="transmembrane region" description="Helical" evidence="7">
    <location>
        <begin position="219"/>
        <end position="237"/>
    </location>
</feature>
<dbReference type="InterPro" id="IPR002293">
    <property type="entry name" value="AA/rel_permease1"/>
</dbReference>
<dbReference type="AlphaFoldDB" id="W9W6V6"/>
<evidence type="ECO:0000256" key="3">
    <source>
        <dbReference type="ARBA" id="ARBA00022692"/>
    </source>
</evidence>
<evidence type="ECO:0000256" key="2">
    <source>
        <dbReference type="ARBA" id="ARBA00022448"/>
    </source>
</evidence>
<evidence type="ECO:0008006" key="10">
    <source>
        <dbReference type="Google" id="ProtNLM"/>
    </source>
</evidence>
<dbReference type="PANTHER" id="PTHR45649">
    <property type="entry name" value="AMINO-ACID PERMEASE BAT1"/>
    <property type="match status" value="1"/>
</dbReference>
<dbReference type="eggNOG" id="KOG1289">
    <property type="taxonomic scope" value="Eukaryota"/>
</dbReference>
<feature type="transmembrane region" description="Helical" evidence="7">
    <location>
        <begin position="257"/>
        <end position="276"/>
    </location>
</feature>
<feature type="transmembrane region" description="Helical" evidence="7">
    <location>
        <begin position="350"/>
        <end position="378"/>
    </location>
</feature>
<dbReference type="STRING" id="1182544.W9W6V6"/>
<evidence type="ECO:0000313" key="8">
    <source>
        <dbReference type="EMBL" id="EXJ63708.1"/>
    </source>
</evidence>
<feature type="compositionally biased region" description="Basic and acidic residues" evidence="6">
    <location>
        <begin position="543"/>
        <end position="555"/>
    </location>
</feature>
<dbReference type="GO" id="GO:0022857">
    <property type="term" value="F:transmembrane transporter activity"/>
    <property type="evidence" value="ECO:0007669"/>
    <property type="project" value="InterPro"/>
</dbReference>
<proteinExistence type="predicted"/>
<evidence type="ECO:0000256" key="1">
    <source>
        <dbReference type="ARBA" id="ARBA00004141"/>
    </source>
</evidence>
<dbReference type="Pfam" id="PF13520">
    <property type="entry name" value="AA_permease_2"/>
    <property type="match status" value="1"/>
</dbReference>
<feature type="transmembrane region" description="Helical" evidence="7">
    <location>
        <begin position="399"/>
        <end position="417"/>
    </location>
</feature>